<evidence type="ECO:0000313" key="11">
    <source>
        <dbReference type="EMBL" id="NFV78984.1"/>
    </source>
</evidence>
<evidence type="ECO:0000256" key="2">
    <source>
        <dbReference type="ARBA" id="ARBA00012438"/>
    </source>
</evidence>
<keyword evidence="6" id="KW-0418">Kinase</keyword>
<dbReference type="SMART" id="SM00091">
    <property type="entry name" value="PAS"/>
    <property type="match status" value="1"/>
</dbReference>
<evidence type="ECO:0000256" key="6">
    <source>
        <dbReference type="ARBA" id="ARBA00022777"/>
    </source>
</evidence>
<evidence type="ECO:0000259" key="10">
    <source>
        <dbReference type="PROSITE" id="PS50112"/>
    </source>
</evidence>
<dbReference type="RefSeq" id="WP_163674561.1">
    <property type="nucleotide sequence ID" value="NZ_JAAIYP010000008.1"/>
</dbReference>
<evidence type="ECO:0000313" key="12">
    <source>
        <dbReference type="Proteomes" id="UP000480684"/>
    </source>
</evidence>
<dbReference type="Pfam" id="PF10442">
    <property type="entry name" value="FIST_C"/>
    <property type="match status" value="1"/>
</dbReference>
<evidence type="ECO:0000256" key="1">
    <source>
        <dbReference type="ARBA" id="ARBA00000085"/>
    </source>
</evidence>
<dbReference type="InterPro" id="IPR004358">
    <property type="entry name" value="Sig_transdc_His_kin-like_C"/>
</dbReference>
<evidence type="ECO:0000256" key="4">
    <source>
        <dbReference type="ARBA" id="ARBA00022679"/>
    </source>
</evidence>
<feature type="domain" description="PAS" evidence="10">
    <location>
        <begin position="475"/>
        <end position="510"/>
    </location>
</feature>
<dbReference type="InterPro" id="IPR003594">
    <property type="entry name" value="HATPase_dom"/>
</dbReference>
<keyword evidence="5" id="KW-0547">Nucleotide-binding</keyword>
<dbReference type="SMART" id="SM00897">
    <property type="entry name" value="FIST"/>
    <property type="match status" value="1"/>
</dbReference>
<dbReference type="PANTHER" id="PTHR43065:SF46">
    <property type="entry name" value="C4-DICARBOXYLATE TRANSPORT SENSOR PROTEIN DCTB"/>
    <property type="match status" value="1"/>
</dbReference>
<dbReference type="Proteomes" id="UP000480684">
    <property type="component" value="Unassembled WGS sequence"/>
</dbReference>
<comment type="catalytic activity">
    <reaction evidence="1">
        <text>ATP + protein L-histidine = ADP + protein N-phospho-L-histidine.</text>
        <dbReference type="EC" id="2.7.13.3"/>
    </reaction>
</comment>
<proteinExistence type="predicted"/>
<dbReference type="Gene3D" id="3.30.450.20">
    <property type="entry name" value="PAS domain"/>
    <property type="match status" value="1"/>
</dbReference>
<dbReference type="AlphaFoldDB" id="A0A7C9QRY2"/>
<dbReference type="EC" id="2.7.13.3" evidence="2"/>
<dbReference type="InterPro" id="IPR003661">
    <property type="entry name" value="HisK_dim/P_dom"/>
</dbReference>
<dbReference type="Gene3D" id="3.30.565.10">
    <property type="entry name" value="Histidine kinase-like ATPase, C-terminal domain"/>
    <property type="match status" value="1"/>
</dbReference>
<accession>A0A7C9QRY2</accession>
<dbReference type="InterPro" id="IPR035965">
    <property type="entry name" value="PAS-like_dom_sf"/>
</dbReference>
<dbReference type="InterPro" id="IPR036097">
    <property type="entry name" value="HisK_dim/P_sf"/>
</dbReference>
<keyword evidence="3" id="KW-0597">Phosphoprotein</keyword>
<evidence type="ECO:0000256" key="7">
    <source>
        <dbReference type="ARBA" id="ARBA00022840"/>
    </source>
</evidence>
<dbReference type="InterPro" id="IPR013702">
    <property type="entry name" value="FIST_domain_N"/>
</dbReference>
<dbReference type="Pfam" id="PF08495">
    <property type="entry name" value="FIST"/>
    <property type="match status" value="1"/>
</dbReference>
<comment type="caution">
    <text evidence="11">The sequence shown here is derived from an EMBL/GenBank/DDBJ whole genome shotgun (WGS) entry which is preliminary data.</text>
</comment>
<dbReference type="InterPro" id="IPR005467">
    <property type="entry name" value="His_kinase_dom"/>
</dbReference>
<dbReference type="InterPro" id="IPR000014">
    <property type="entry name" value="PAS"/>
</dbReference>
<dbReference type="Pfam" id="PF13188">
    <property type="entry name" value="PAS_8"/>
    <property type="match status" value="1"/>
</dbReference>
<evidence type="ECO:0000259" key="9">
    <source>
        <dbReference type="PROSITE" id="PS50109"/>
    </source>
</evidence>
<dbReference type="NCBIfam" id="TIGR00229">
    <property type="entry name" value="sensory_box"/>
    <property type="match status" value="1"/>
</dbReference>
<evidence type="ECO:0000256" key="5">
    <source>
        <dbReference type="ARBA" id="ARBA00022741"/>
    </source>
</evidence>
<dbReference type="EMBL" id="JAAIYP010000008">
    <property type="protein sequence ID" value="NFV78984.1"/>
    <property type="molecule type" value="Genomic_DNA"/>
</dbReference>
<keyword evidence="8" id="KW-0902">Two-component regulatory system</keyword>
<dbReference type="InterPro" id="IPR019494">
    <property type="entry name" value="FIST_C"/>
</dbReference>
<dbReference type="GO" id="GO:0000155">
    <property type="term" value="F:phosphorelay sensor kinase activity"/>
    <property type="evidence" value="ECO:0007669"/>
    <property type="project" value="InterPro"/>
</dbReference>
<name>A0A7C9QRY2_9PROT</name>
<dbReference type="SMART" id="SM01204">
    <property type="entry name" value="FIST_C"/>
    <property type="match status" value="1"/>
</dbReference>
<dbReference type="SUPFAM" id="SSF55785">
    <property type="entry name" value="PYP-like sensor domain (PAS domain)"/>
    <property type="match status" value="1"/>
</dbReference>
<feature type="domain" description="Histidine kinase" evidence="9">
    <location>
        <begin position="615"/>
        <end position="862"/>
    </location>
</feature>
<dbReference type="CDD" id="cd00130">
    <property type="entry name" value="PAS"/>
    <property type="match status" value="1"/>
</dbReference>
<dbReference type="SMART" id="SM00387">
    <property type="entry name" value="HATPase_c"/>
    <property type="match status" value="1"/>
</dbReference>
<protein>
    <recommendedName>
        <fullName evidence="2">histidine kinase</fullName>
        <ecNumber evidence="2">2.7.13.3</ecNumber>
    </recommendedName>
</protein>
<evidence type="ECO:0000256" key="3">
    <source>
        <dbReference type="ARBA" id="ARBA00022553"/>
    </source>
</evidence>
<dbReference type="Pfam" id="PF02518">
    <property type="entry name" value="HATPase_c"/>
    <property type="match status" value="1"/>
</dbReference>
<dbReference type="PROSITE" id="PS50109">
    <property type="entry name" value="HIS_KIN"/>
    <property type="match status" value="1"/>
</dbReference>
<keyword evidence="4" id="KW-0808">Transferase</keyword>
<gene>
    <name evidence="11" type="ORF">G4223_02500</name>
</gene>
<dbReference type="InterPro" id="IPR036890">
    <property type="entry name" value="HATPase_C_sf"/>
</dbReference>
<dbReference type="PRINTS" id="PR00344">
    <property type="entry name" value="BCTRLSENSOR"/>
</dbReference>
<sequence>MWIKVAETDGELGNLTADIFMFEGKPAALALAFISPHLDFANVCERLKLLAADTPVVAMSTAGELCSSLEMAPHRLYCATGNDWQSVVIQSFAPGLLSAISVHAIPLPNADIRSGNPAMPHSERVRRIAESLTAVSVPFGINYRDTLALTFVDGLSACESYFMEAVYKTGRFPCLFVGGSAGGKLDFKHTYLFDGCRVLENHAIICFVKLPQDKRYGILKSQNFRKTGTSFIVLAADADRRIVSTVVDPETFRVESACAAMCRLLECSPAELLTRLTGHTFAIELNGETFVRSVASVDFTEGNVSFYCDVNTGDRLFLHQATDFVEQTRRDYAAFLVGKPAPIGALLNDCILRRLSNETSLSGLDGLWNCPTAGFSTFGELLGININQTLSAVFFFQVEGEQQFSDHFVDGFPVHYGNFQNHFTSSRLARLELLNELRSQAGGLLLDYFADMGNPSEEVAPIVLHARMERILRDSRARLLAMTSSLYEGIMLVDQDGRILFANRSASQLMDNETLAERHMDEVVSLLEQNERVDFLHGPLLQTLDTGETVLDEDAFFITKAGIRLNVAYAAAPLMDDGKVLGVILSFRSIEALKKAQRDAAQASRLASVGQLAAGIAHEINTPIQYISDNLSYIHKTFSELTNFVNSLREAVAGTDRTELVEEIFSTHEVELVFQEITLAAAQSLEGAKHVAHIVRSMKAFSYPGTASKVLVNINQAIDSTLVVSRSEWKQVASVETDLAQDLPSVVCYPADINQVLLNLIINAAHAVEDNGSGELGLIRISTRQNGDYVEIRIADNGPGVPTEIRESIFDPFFTTKEVGKGTGQGLSICLDVVTRRHGGQLFLDQDVDCGATFVVRLPLGEHA</sequence>
<keyword evidence="12" id="KW-1185">Reference proteome</keyword>
<dbReference type="SUPFAM" id="SSF55874">
    <property type="entry name" value="ATPase domain of HSP90 chaperone/DNA topoisomerase II/histidine kinase"/>
    <property type="match status" value="1"/>
</dbReference>
<dbReference type="CDD" id="cd00082">
    <property type="entry name" value="HisKA"/>
    <property type="match status" value="1"/>
</dbReference>
<dbReference type="PROSITE" id="PS50112">
    <property type="entry name" value="PAS"/>
    <property type="match status" value="1"/>
</dbReference>
<dbReference type="SUPFAM" id="SSF47384">
    <property type="entry name" value="Homodimeric domain of signal transducing histidine kinase"/>
    <property type="match status" value="1"/>
</dbReference>
<reference evidence="11 12" key="1">
    <citation type="submission" date="2020-02" db="EMBL/GenBank/DDBJ databases">
        <authorList>
            <person name="Dziuba M."/>
            <person name="Kuznetsov B."/>
            <person name="Mardanov A."/>
            <person name="Ravin N."/>
            <person name="Grouzdev D."/>
        </authorList>
    </citation>
    <scope>NUCLEOTIDE SEQUENCE [LARGE SCALE GENOMIC DNA]</scope>
    <source>
        <strain evidence="11 12">SpK</strain>
    </source>
</reference>
<dbReference type="PANTHER" id="PTHR43065">
    <property type="entry name" value="SENSOR HISTIDINE KINASE"/>
    <property type="match status" value="1"/>
</dbReference>
<evidence type="ECO:0000256" key="8">
    <source>
        <dbReference type="ARBA" id="ARBA00023012"/>
    </source>
</evidence>
<organism evidence="11 12">
    <name type="scientific">Magnetospirillum aberrantis SpK</name>
    <dbReference type="NCBI Taxonomy" id="908842"/>
    <lineage>
        <taxon>Bacteria</taxon>
        <taxon>Pseudomonadati</taxon>
        <taxon>Pseudomonadota</taxon>
        <taxon>Alphaproteobacteria</taxon>
        <taxon>Rhodospirillales</taxon>
        <taxon>Rhodospirillaceae</taxon>
        <taxon>Magnetospirillum</taxon>
    </lineage>
</organism>
<dbReference type="Gene3D" id="1.10.287.130">
    <property type="match status" value="1"/>
</dbReference>
<dbReference type="GO" id="GO:0005524">
    <property type="term" value="F:ATP binding"/>
    <property type="evidence" value="ECO:0007669"/>
    <property type="project" value="UniProtKB-KW"/>
</dbReference>
<keyword evidence="7" id="KW-0067">ATP-binding</keyword>